<dbReference type="InterPro" id="IPR005302">
    <property type="entry name" value="MoCF_Sase_C"/>
</dbReference>
<sequence length="1227" mass="123602">MRCYGEDYGYGGQLARIRRTEFLRLNGQAYLDYAGAALYSERQVRDCAEELTSQLLCNPHSSPAASPSAEALAALRRDTLQLLNADGRQYEVVITGGATAALKMVAECFPWSPGSSLLAHPPAVHNSVLGMRGPALAAGAAVQLVTLGAQKAAEPPIAAAEEEEGRCAWAGDGPSDVRGGSQVISRLGPPFRAGADFDGAGGRGDADGGVPHHLLVLPAECNFTGDREPLGEVVQHVRQHGIPLLRQDAASGGAAAAAGRWLVLLDAAKACATAPPDLSAVPADFVVLSYYKIFGHPTGLGALVLRRELLPLLAARKAYWGGGTVEVAVADRPYQVRRQGPAGLEDGTPPFTAVAAARHGFAFLDRLGGPPAVRRHAAALARWLAGRLAALRHANGAPVAVLYGRWCRTAARPGTSCGGGGAAAGDHGPTVAFNLLRPDGSWVGYGEVGRLAAMHGLHLRTGCFCNPGACAQWLGLGGDDMIRNHSAGHVCWDDNDLVDGRPTGAVRASLGAVSSFEDAYALLRLVTRYFMDGGEGCVGEPRRAQPAEAEGQVGSLNAISADAAAAWKAAAGGTLASRPAGPGTQAAAAAAAAMPGSAWGEPPEPVAEAEDGKELAAAAVAAAARAAARTVRGSFAAASAYDTTASAITAAASRGAGTELPPLPSVLGAIQSAPASAPAAAATAPTPIAAAAASTALPPVPAGAGTLRGIRLYPVKSCAAQEVAAWPVGPTGLLFDREWALVDDGGRVLTLKHCPRMALIRPTVDLAGGTLSIAAPPAAGVPPLELRIPRLDASGHAAAVSGAADGASPSTSSSSAAAAEPVQSVQSVRLDAGLAVERVQVCGDTVCSDVVDACHDTDGEDRVRRWFARVLGAPCRIVQQRPGARKVRRPAGQAATRGSAAAAVGEQHQQQRQQQRSREDATASESPCSGSPVSADGDGSAVAERSSVGRGEVQGGGARKEEDEDDGGASGARHEPTVGFANDGQYLLVSEESMEDLRTRLAAVPGAASASASASLAGGAGGSSNFGCGPDGGGAAGGGDDLLCRLRPNLVVCGFPAYAEDGWAGVAVGPLAADVLGSCPRCELLQVDPKAGVRERGSQVLLALAQYRRQGGRVQFGVLLAAAAPAATAGRSAAAGTGNDLAVAVALAAAPQGQDGAGAEADGGGSEEGEEEDPGSCSWLRRRFGRAAVLVVGDPVVPAAPAAAPAPAALRCKLAPDAPPGAPAAGT</sequence>
<dbReference type="Pfam" id="PF03476">
    <property type="entry name" value="MOSC_N"/>
    <property type="match status" value="1"/>
</dbReference>
<comment type="cofactor">
    <cofactor evidence="4">
        <name>pyridoxal 5'-phosphate</name>
        <dbReference type="ChEBI" id="CHEBI:597326"/>
    </cofactor>
</comment>
<dbReference type="InterPro" id="IPR015424">
    <property type="entry name" value="PyrdxlP-dep_Trfase"/>
</dbReference>
<reference evidence="8" key="1">
    <citation type="journal article" date="2016" name="Nat. Commun.">
        <title>The Gonium pectorale genome demonstrates co-option of cell cycle regulation during the evolution of multicellularity.</title>
        <authorList>
            <person name="Hanschen E.R."/>
            <person name="Marriage T.N."/>
            <person name="Ferris P.J."/>
            <person name="Hamaji T."/>
            <person name="Toyoda A."/>
            <person name="Fujiyama A."/>
            <person name="Neme R."/>
            <person name="Noguchi H."/>
            <person name="Minakuchi Y."/>
            <person name="Suzuki M."/>
            <person name="Kawai-Toyooka H."/>
            <person name="Smith D.R."/>
            <person name="Sparks H."/>
            <person name="Anderson J."/>
            <person name="Bakaric R."/>
            <person name="Luria V."/>
            <person name="Karger A."/>
            <person name="Kirschner M.W."/>
            <person name="Durand P.M."/>
            <person name="Michod R.E."/>
            <person name="Nozaki H."/>
            <person name="Olson B.J."/>
        </authorList>
    </citation>
    <scope>NUCLEOTIDE SEQUENCE [LARGE SCALE GENOMIC DNA]</scope>
    <source>
        <strain evidence="8">NIES-2863</strain>
    </source>
</reference>
<dbReference type="Gene3D" id="3.40.640.10">
    <property type="entry name" value="Type I PLP-dependent aspartate aminotransferase-like (Major domain)"/>
    <property type="match status" value="1"/>
</dbReference>
<keyword evidence="1 4" id="KW-0808">Transferase</keyword>
<protein>
    <recommendedName>
        <fullName evidence="4">Molybdenum cofactor sulfurase</fullName>
        <shortName evidence="4">MCS</shortName>
        <shortName evidence="4">MOS</shortName>
        <shortName evidence="4">MoCo sulfurase</shortName>
        <ecNumber evidence="4">2.8.1.9</ecNumber>
    </recommendedName>
    <alternativeName>
        <fullName evidence="4">Molybdenum cofactor sulfurtransferase</fullName>
    </alternativeName>
</protein>
<dbReference type="Pfam" id="PF03473">
    <property type="entry name" value="MOSC"/>
    <property type="match status" value="1"/>
</dbReference>
<dbReference type="PANTHER" id="PTHR14237:SF80">
    <property type="entry name" value="MOLYBDENUM COFACTOR SULFURASE"/>
    <property type="match status" value="1"/>
</dbReference>
<evidence type="ECO:0000256" key="3">
    <source>
        <dbReference type="ARBA" id="ARBA00023150"/>
    </source>
</evidence>
<dbReference type="InterPro" id="IPR015421">
    <property type="entry name" value="PyrdxlP-dep_Trfase_major"/>
</dbReference>
<keyword evidence="2 4" id="KW-0663">Pyridoxal phosphate</keyword>
<dbReference type="GO" id="GO:0030170">
    <property type="term" value="F:pyridoxal phosphate binding"/>
    <property type="evidence" value="ECO:0007669"/>
    <property type="project" value="UniProtKB-UniRule"/>
</dbReference>
<dbReference type="GO" id="GO:0030151">
    <property type="term" value="F:molybdenum ion binding"/>
    <property type="evidence" value="ECO:0007669"/>
    <property type="project" value="UniProtKB-UniRule"/>
</dbReference>
<keyword evidence="8" id="KW-1185">Reference proteome</keyword>
<proteinExistence type="inferred from homology"/>
<dbReference type="SUPFAM" id="SSF141673">
    <property type="entry name" value="MOSC N-terminal domain-like"/>
    <property type="match status" value="1"/>
</dbReference>
<dbReference type="PANTHER" id="PTHR14237">
    <property type="entry name" value="MOLYBDOPTERIN COFACTOR SULFURASE MOSC"/>
    <property type="match status" value="1"/>
</dbReference>
<evidence type="ECO:0000259" key="6">
    <source>
        <dbReference type="PROSITE" id="PS51340"/>
    </source>
</evidence>
<comment type="catalytic activity">
    <reaction evidence="4">
        <text>Mo-molybdopterin + L-cysteine + AH2 = thio-Mo-molybdopterin + L-alanine + A + H2O</text>
        <dbReference type="Rhea" id="RHEA:42636"/>
        <dbReference type="ChEBI" id="CHEBI:13193"/>
        <dbReference type="ChEBI" id="CHEBI:15377"/>
        <dbReference type="ChEBI" id="CHEBI:17499"/>
        <dbReference type="ChEBI" id="CHEBI:35235"/>
        <dbReference type="ChEBI" id="CHEBI:57972"/>
        <dbReference type="ChEBI" id="CHEBI:71302"/>
        <dbReference type="ChEBI" id="CHEBI:82685"/>
        <dbReference type="EC" id="2.8.1.9"/>
    </reaction>
</comment>
<dbReference type="HAMAP" id="MF_03050">
    <property type="entry name" value="MOCOS"/>
    <property type="match status" value="1"/>
</dbReference>
<feature type="region of interest" description="Disordered" evidence="5">
    <location>
        <begin position="1154"/>
        <end position="1177"/>
    </location>
</feature>
<dbReference type="AlphaFoldDB" id="A0A150GGY3"/>
<feature type="compositionally biased region" description="Polar residues" evidence="5">
    <location>
        <begin position="923"/>
        <end position="932"/>
    </location>
</feature>
<evidence type="ECO:0000256" key="4">
    <source>
        <dbReference type="HAMAP-Rule" id="MF_03050"/>
    </source>
</evidence>
<evidence type="ECO:0000313" key="8">
    <source>
        <dbReference type="Proteomes" id="UP000075714"/>
    </source>
</evidence>
<dbReference type="GO" id="GO:0008265">
    <property type="term" value="F:molybdenum cofactor sulfurtransferase activity"/>
    <property type="evidence" value="ECO:0007669"/>
    <property type="project" value="UniProtKB-UniRule"/>
</dbReference>
<dbReference type="EMBL" id="LSYV01000027">
    <property type="protein sequence ID" value="KXZ48630.1"/>
    <property type="molecule type" value="Genomic_DNA"/>
</dbReference>
<evidence type="ECO:0000313" key="7">
    <source>
        <dbReference type="EMBL" id="KXZ48630.1"/>
    </source>
</evidence>
<comment type="function">
    <text evidence="4">Sulfurates the molybdenum cofactor. Sulfation of molybdenum is essential for xanthine dehydrogenase (XDH) and aldehyde oxidase (ADO) enzymes in which molybdenum cofactor is liganded by 1 oxygen and 1 sulfur atom in active form.</text>
</comment>
<comment type="similarity">
    <text evidence="4">Belongs to the class-V pyridoxal-phosphate-dependent aminotransferase family. MOCOS subfamily.</text>
</comment>
<name>A0A150GGY3_GONPE</name>
<dbReference type="InterPro" id="IPR028886">
    <property type="entry name" value="MoCo_sulfurase"/>
</dbReference>
<dbReference type="Proteomes" id="UP000075714">
    <property type="component" value="Unassembled WGS sequence"/>
</dbReference>
<comment type="caution">
    <text evidence="7">The sequence shown here is derived from an EMBL/GenBank/DDBJ whole genome shotgun (WGS) entry which is preliminary data.</text>
</comment>
<feature type="compositionally biased region" description="Low complexity" evidence="5">
    <location>
        <begin position="799"/>
        <end position="819"/>
    </location>
</feature>
<dbReference type="Gene3D" id="3.90.1150.10">
    <property type="entry name" value="Aspartate Aminotransferase, domain 1"/>
    <property type="match status" value="1"/>
</dbReference>
<feature type="compositionally biased region" description="Low complexity" evidence="5">
    <location>
        <begin position="891"/>
        <end position="914"/>
    </location>
</feature>
<feature type="domain" description="MOSC" evidence="6">
    <location>
        <begin position="945"/>
        <end position="1144"/>
    </location>
</feature>
<dbReference type="InterPro" id="IPR015422">
    <property type="entry name" value="PyrdxlP-dep_Trfase_small"/>
</dbReference>
<feature type="compositionally biased region" description="Acidic residues" evidence="5">
    <location>
        <begin position="1165"/>
        <end position="1174"/>
    </location>
</feature>
<feature type="active site" evidence="4">
    <location>
        <position position="465"/>
    </location>
</feature>
<accession>A0A150GGY3</accession>
<keyword evidence="3 4" id="KW-0501">Molybdenum cofactor biosynthesis</keyword>
<dbReference type="STRING" id="33097.A0A150GGY3"/>
<dbReference type="EC" id="2.8.1.9" evidence="4"/>
<dbReference type="SUPFAM" id="SSF53383">
    <property type="entry name" value="PLP-dependent transferases"/>
    <property type="match status" value="1"/>
</dbReference>
<feature type="region of interest" description="Disordered" evidence="5">
    <location>
        <begin position="799"/>
        <end position="821"/>
    </location>
</feature>
<dbReference type="GO" id="GO:0006777">
    <property type="term" value="P:Mo-molybdopterin cofactor biosynthetic process"/>
    <property type="evidence" value="ECO:0007669"/>
    <property type="project" value="UniProtKB-UniRule"/>
</dbReference>
<dbReference type="OrthoDB" id="10264306at2759"/>
<dbReference type="Pfam" id="PF00266">
    <property type="entry name" value="Aminotran_5"/>
    <property type="match status" value="1"/>
</dbReference>
<evidence type="ECO:0000256" key="5">
    <source>
        <dbReference type="SAM" id="MobiDB-lite"/>
    </source>
</evidence>
<dbReference type="GO" id="GO:0016829">
    <property type="term" value="F:lyase activity"/>
    <property type="evidence" value="ECO:0007669"/>
    <property type="project" value="UniProtKB-UniRule"/>
</dbReference>
<feature type="modified residue" description="N6-(pyridoxal phosphate)lysine" evidence="4">
    <location>
        <position position="292"/>
    </location>
</feature>
<dbReference type="InterPro" id="IPR005303">
    <property type="entry name" value="MOCOS_middle"/>
</dbReference>
<dbReference type="PROSITE" id="PS51340">
    <property type="entry name" value="MOSC"/>
    <property type="match status" value="1"/>
</dbReference>
<evidence type="ECO:0000256" key="1">
    <source>
        <dbReference type="ARBA" id="ARBA00022679"/>
    </source>
</evidence>
<evidence type="ECO:0000256" key="2">
    <source>
        <dbReference type="ARBA" id="ARBA00022898"/>
    </source>
</evidence>
<organism evidence="7 8">
    <name type="scientific">Gonium pectorale</name>
    <name type="common">Green alga</name>
    <dbReference type="NCBI Taxonomy" id="33097"/>
    <lineage>
        <taxon>Eukaryota</taxon>
        <taxon>Viridiplantae</taxon>
        <taxon>Chlorophyta</taxon>
        <taxon>core chlorophytes</taxon>
        <taxon>Chlorophyceae</taxon>
        <taxon>CS clade</taxon>
        <taxon>Chlamydomonadales</taxon>
        <taxon>Volvocaceae</taxon>
        <taxon>Gonium</taxon>
    </lineage>
</organism>
<feature type="region of interest" description="Disordered" evidence="5">
    <location>
        <begin position="880"/>
        <end position="979"/>
    </location>
</feature>
<gene>
    <name evidence="7" type="ORF">GPECTOR_26g533</name>
</gene>
<dbReference type="InterPro" id="IPR000192">
    <property type="entry name" value="Aminotrans_V_dom"/>
</dbReference>